<evidence type="ECO:0000313" key="7">
    <source>
        <dbReference type="Proteomes" id="UP000229307"/>
    </source>
</evidence>
<protein>
    <recommendedName>
        <fullName evidence="5">LamG-like jellyroll fold domain-containing protein</fullName>
    </recommendedName>
</protein>
<dbReference type="InterPro" id="IPR006558">
    <property type="entry name" value="LamG-like"/>
</dbReference>
<dbReference type="Gene3D" id="2.60.120.260">
    <property type="entry name" value="Galactose-binding domain-like"/>
    <property type="match status" value="3"/>
</dbReference>
<feature type="region of interest" description="Disordered" evidence="3">
    <location>
        <begin position="888"/>
        <end position="914"/>
    </location>
</feature>
<proteinExistence type="predicted"/>
<dbReference type="InterPro" id="IPR013320">
    <property type="entry name" value="ConA-like_dom_sf"/>
</dbReference>
<feature type="compositionally biased region" description="Low complexity" evidence="3">
    <location>
        <begin position="309"/>
        <end position="319"/>
    </location>
</feature>
<evidence type="ECO:0000313" key="6">
    <source>
        <dbReference type="EMBL" id="PIZ18184.1"/>
    </source>
</evidence>
<comment type="caution">
    <text evidence="6">The sequence shown here is derived from an EMBL/GenBank/DDBJ whole genome shotgun (WGS) entry which is preliminary data.</text>
</comment>
<keyword evidence="2" id="KW-1015">Disulfide bond</keyword>
<evidence type="ECO:0000259" key="5">
    <source>
        <dbReference type="SMART" id="SM00560"/>
    </source>
</evidence>
<dbReference type="InterPro" id="IPR053850">
    <property type="entry name" value="Glyco_hydro_123_N_2"/>
</dbReference>
<dbReference type="SUPFAM" id="SSF49899">
    <property type="entry name" value="Concanavalin A-like lectins/glucanases"/>
    <property type="match status" value="1"/>
</dbReference>
<evidence type="ECO:0000256" key="1">
    <source>
        <dbReference type="ARBA" id="ARBA00022729"/>
    </source>
</evidence>
<name>A0A2M7SFB5_9BACT</name>
<evidence type="ECO:0000256" key="2">
    <source>
        <dbReference type="ARBA" id="ARBA00023157"/>
    </source>
</evidence>
<feature type="signal peptide" evidence="4">
    <location>
        <begin position="1"/>
        <end position="29"/>
    </location>
</feature>
<feature type="region of interest" description="Disordered" evidence="3">
    <location>
        <begin position="241"/>
        <end position="271"/>
    </location>
</feature>
<feature type="domain" description="LamG-like jellyroll fold" evidence="5">
    <location>
        <begin position="95"/>
        <end position="227"/>
    </location>
</feature>
<gene>
    <name evidence="6" type="ORF">COY52_00780</name>
</gene>
<feature type="chain" id="PRO_5014999502" description="LamG-like jellyroll fold domain-containing protein" evidence="4">
    <location>
        <begin position="30"/>
        <end position="1587"/>
    </location>
</feature>
<dbReference type="SMART" id="SM00560">
    <property type="entry name" value="LamGL"/>
    <property type="match status" value="1"/>
</dbReference>
<dbReference type="Gene3D" id="2.60.120.200">
    <property type="match status" value="1"/>
</dbReference>
<dbReference type="Proteomes" id="UP000229307">
    <property type="component" value="Unassembled WGS sequence"/>
</dbReference>
<keyword evidence="1 4" id="KW-0732">Signal</keyword>
<sequence length="1587" mass="177661">MKKFNPIFFICLLLVLTLHLTPCTLHCYAAERGLVAYWSFDEGKGQISEDLSGNRHDAVINGAAWEKDGIGFCLSFDGALNLVEVKHANDLGLTTAGTVMFWMKASGSNSAWQNVIRKWGGDSRNYGIYLNVDNGNLAWSASYRENPAPFSDAASGFIAWDDTWHHIAVVFNGSEPKVAFYVDGSEYYSADPGFAEMKTNNEALAIGDHFPGMMDEVKIYNRALTSEEIEKYYFETSKRLGETPKEKKSDRTPLGEKKVEKAVPAKTEKKKEAGPKGLVSYYGFEPNDPEEWAPSPGGTVTAEKKEVISGKSSMEGNSMGSSSDWNEFFHSDPAKLPFEGGKTYTVYFKYKVLDKGDSSKSYFLMRSTIGGAPGPSDKGWTDITEEPGEEGAKTITFALDDFPDYLIIIGIYKQSSIVIDDLAVFEGEVDEGMIESVIKDLNRNKPKEQKEPIKKEVTKEPIKDNKRTEVKEPVEPVNEEWRALYVPGGGFWSKRIGIDLQDVSGEGVAGEPVDIKIGRQKGEIGLAGFEAREVRVCDDRGNEFIFSIYDAKGIPLREGKIPEGGLLTIPAELKPGASKRYYVYFDNPSAWLVPDYFEITREVRNNGFEEKTWWEWAGAQRVTDKYYSGAASARLEADGSNGEGPYTLFMPVPESTSSVLTVSFMYDIDITDGRYWMSVFHYDKNGNAIPRAPGAAEGHSDIFTTDKSTNGWKKFSITMGQSGSGADFILPEGTAKMKLRGCFWDADGSNTGIAWLDDFNIEGIEKNPSNVRASVKQLEKMDLRRSAAVKPQWLSDQGKTWEYRMPVEIRNFASQDISNSMLFVNTLRFRVRMKGLATDASIRVADAEGRIIPHSSFTDNVVFSGSCKPFGAGIYYIYASKDPGITGSSSGPGDLAKSKSNLVKNPDFEEGEGLPAGWRSEVEVGKEGDQVIYSKDPNVKYEWLKAGISGNRCVKMEVSPDAPSAWRGWRQIVPVKPGKSYFYGGYVKTENIEGEVRMHIHFLDKSGKLCGTKFFATPDSLKGTNDWTMLTAMLTTPPDCVSVEIHLTMDARGTIYHDTVVLCEAMDAVAGNIESLIPSKEGIAAWQVNPIIKVFQDDPTRETPKEFSISSARNEKEPLQVAIRSAKDLKGVNVRVELPADEAGAKLQDFKIERIGFVPCDVNSNYFSSDLPSWRRNIPNGGPGSDGWPGIWPDPVLPLRQFDLPANTTQPVLITASIPKNAKPGDYTGKVIIESGGKPLITAPFRIKVWDFELPDESHLTALFDLGNGPGWSFLDMTNRKLWYKLMAEHRVCANAIEPGPVINYSNGRVTLDTTEFDKMAKYYFDDLKMNKTYLPGIFYSFGWGFEPRGIYGFSYPSEGYKEAYQTVLKAVWEHVKEKGWDKKFLLYISDEPDAWNSVVGKRMVEQMKGVCDIIHEAAPDVNIYSSTWRFVPEWVGYLDVWGVGNYGCFPVDEMERRLKDGDKLWFTTDGTMCLNTPYNAIERLYPYFCFKYGVSAYEFWDISWWTYDPFKFGWHTYLPHVFKPGDKPIGVRYPNGDGFLTYPGWLAGETGPLSSVRFEQVREGMEDYEYMYILKNRIDAAKKKSS</sequence>
<evidence type="ECO:0000256" key="4">
    <source>
        <dbReference type="SAM" id="SignalP"/>
    </source>
</evidence>
<accession>A0A2M7SFB5</accession>
<dbReference type="Pfam" id="PF22680">
    <property type="entry name" value="Glyco_hydro_123_N_2"/>
    <property type="match status" value="1"/>
</dbReference>
<feature type="region of interest" description="Disordered" evidence="3">
    <location>
        <begin position="287"/>
        <end position="319"/>
    </location>
</feature>
<dbReference type="EMBL" id="PFMR01000030">
    <property type="protein sequence ID" value="PIZ18184.1"/>
    <property type="molecule type" value="Genomic_DNA"/>
</dbReference>
<evidence type="ECO:0000256" key="3">
    <source>
        <dbReference type="SAM" id="MobiDB-lite"/>
    </source>
</evidence>
<feature type="region of interest" description="Disordered" evidence="3">
    <location>
        <begin position="445"/>
        <end position="471"/>
    </location>
</feature>
<reference evidence="7" key="1">
    <citation type="submission" date="2017-09" db="EMBL/GenBank/DDBJ databases">
        <title>Depth-based differentiation of microbial function through sediment-hosted aquifers and enrichment of novel symbionts in the deep terrestrial subsurface.</title>
        <authorList>
            <person name="Probst A.J."/>
            <person name="Ladd B."/>
            <person name="Jarett J.K."/>
            <person name="Geller-Mcgrath D.E."/>
            <person name="Sieber C.M.K."/>
            <person name="Emerson J.B."/>
            <person name="Anantharaman K."/>
            <person name="Thomas B.C."/>
            <person name="Malmstrom R."/>
            <person name="Stieglmeier M."/>
            <person name="Klingl A."/>
            <person name="Woyke T."/>
            <person name="Ryan C.M."/>
            <person name="Banfield J.F."/>
        </authorList>
    </citation>
    <scope>NUCLEOTIDE SEQUENCE [LARGE SCALE GENOMIC DNA]</scope>
</reference>
<organism evidence="6 7">
    <name type="scientific">Candidatus Desantisbacteria bacterium CG_4_10_14_0_8_um_filter_48_22</name>
    <dbReference type="NCBI Taxonomy" id="1974543"/>
    <lineage>
        <taxon>Bacteria</taxon>
        <taxon>Candidatus Desantisiibacteriota</taxon>
    </lineage>
</organism>
<dbReference type="Pfam" id="PF13320">
    <property type="entry name" value="GH123_cat"/>
    <property type="match status" value="1"/>
</dbReference>
<dbReference type="Pfam" id="PF13385">
    <property type="entry name" value="Laminin_G_3"/>
    <property type="match status" value="1"/>
</dbReference>
<dbReference type="InterPro" id="IPR025150">
    <property type="entry name" value="GH123_cat"/>
</dbReference>
<feature type="non-terminal residue" evidence="6">
    <location>
        <position position="1587"/>
    </location>
</feature>